<proteinExistence type="predicted"/>
<evidence type="ECO:0000313" key="2">
    <source>
        <dbReference type="EMBL" id="NMR76230.1"/>
    </source>
</evidence>
<dbReference type="Gene3D" id="1.10.287.1490">
    <property type="match status" value="1"/>
</dbReference>
<accession>A0A7Y0MZN8</accession>
<comment type="caution">
    <text evidence="2">The sequence shown here is derived from an EMBL/GenBank/DDBJ whole genome shotgun (WGS) entry which is preliminary data.</text>
</comment>
<keyword evidence="1" id="KW-0175">Coiled coil</keyword>
<evidence type="ECO:0000313" key="3">
    <source>
        <dbReference type="Proteomes" id="UP000565155"/>
    </source>
</evidence>
<name>A0A7Y0MZN8_VIBAL</name>
<organism evidence="2 3">
    <name type="scientific">Vibrio alginolyticus</name>
    <dbReference type="NCBI Taxonomy" id="663"/>
    <lineage>
        <taxon>Bacteria</taxon>
        <taxon>Pseudomonadati</taxon>
        <taxon>Pseudomonadota</taxon>
        <taxon>Gammaproteobacteria</taxon>
        <taxon>Vibrionales</taxon>
        <taxon>Vibrionaceae</taxon>
        <taxon>Vibrio</taxon>
    </lineage>
</organism>
<gene>
    <name evidence="2" type="ORF">HKB35_21700</name>
</gene>
<protein>
    <submittedName>
        <fullName evidence="2">Uncharacterized protein</fullName>
    </submittedName>
</protein>
<dbReference type="Proteomes" id="UP000565155">
    <property type="component" value="Unassembled WGS sequence"/>
</dbReference>
<reference evidence="2 3" key="1">
    <citation type="submission" date="2020-04" db="EMBL/GenBank/DDBJ databases">
        <title>Whole-genome sequencing of Vibrio spp. from China reveals different genetic environments of blaCTX-M-14 among diverse lineages.</title>
        <authorList>
            <person name="Zheng Z."/>
            <person name="Ye L."/>
            <person name="Chen S."/>
        </authorList>
    </citation>
    <scope>NUCLEOTIDE SEQUENCE [LARGE SCALE GENOMIC DNA]</scope>
    <source>
        <strain evidence="2 3">Vb1636</strain>
    </source>
</reference>
<evidence type="ECO:0000256" key="1">
    <source>
        <dbReference type="SAM" id="Coils"/>
    </source>
</evidence>
<dbReference type="AlphaFoldDB" id="A0A7Y0MZN8"/>
<dbReference type="RefSeq" id="WP_169629092.1">
    <property type="nucleotide sequence ID" value="NZ_JABCMA010000039.1"/>
</dbReference>
<dbReference type="EMBL" id="JABCMA010000039">
    <property type="protein sequence ID" value="NMR76230.1"/>
    <property type="molecule type" value="Genomic_DNA"/>
</dbReference>
<feature type="coiled-coil region" evidence="1">
    <location>
        <begin position="53"/>
        <end position="176"/>
    </location>
</feature>
<sequence>MNANAPLQQPSTLEHLKQYGGDDLIEAFLHCYNQQNADWDEMIAENARLQQLADGYKRQANTQASEIEELKKENKFCREMALKAEDIANQSTGLQQELTTARTQIRELRDKIKELSGEGSPKKLKAQVKRLKDKGDEREKRITKLETDTKQLRSELTEERKNLQNSFTKIAELKTQLAHDTGSGLFHKDEHHLIIWPQKTKMQDQNGNQFEGRSLLYLHQSGRGGLMSYNPETEQVNLCAAPRGGLRPSEDLKEFATNWLYKVNVLQEGVVNVEDMVPVNYNGYEG</sequence>